<evidence type="ECO:0000256" key="6">
    <source>
        <dbReference type="SAM" id="Phobius"/>
    </source>
</evidence>
<evidence type="ECO:0000313" key="9">
    <source>
        <dbReference type="Proteomes" id="UP000094936"/>
    </source>
</evidence>
<feature type="transmembrane region" description="Helical" evidence="6">
    <location>
        <begin position="738"/>
        <end position="764"/>
    </location>
</feature>
<keyword evidence="4 6" id="KW-1133">Transmembrane helix</keyword>
<dbReference type="AlphaFoldDB" id="A0A1C3EMB9"/>
<sequence length="789" mass="88331">MDEKYNSQQTFLYRLTQVTLHNRWLLLLLVTLLTLFFVFKIKDIRIDNSNESAFIKNDYTQQVLEEFKKDFGNDDFVYILIANNGSVLNEKTLGRMSALAEKLEQNVPYLKRVTWLGNSESILSTAEGIEITSLMSRPPQNKGETDALIQRIQRNPSLINNLISEDYQTAGIVLEFYPYPHDKKDARKESPPIINHILSEFNDLTTYAVGGPVIDYEYDKISGSEGSKLGLACLALIMLLLFITMRRLSGVLIPFIIIVLSVIWTLGIIGLSGVPISMMIIMLPILLICVGIGDCLHFLADYQRAISQGKNKKEAIPQSLKRVFLPCLLTTLTTAIGFLAFQGTEIQPLRDMGLFSAIGVCVALLLSLVLAPVFVSFGASPVAEKSETNGSDYFDHFLTWVGKLATSYPLAIVFIFGSVGILSVLGYSRVTVETNTIKAISQDVPLRQAYDYVDANMGGTMSLEIVMDSLKADGIKDPEFLRQMKELQAFIAEQPMVWKTYSILDSLQQTRRSLNNDDPRFYSLPKTSEQISQYLFLYEIGGGEQLSNYVSFLYDKARIHIRTDSLSTQDVRNLIEVIDGYVKQNIDPKIVVKYTGTMNWVKAVADHVASGQKSSFLFAFIAISLLMTLVLRSVKLGLLSMIPNVLPVLVGLGIMGFTGIPMHMVLVIFAPIIIAVSVDDTIHFFLRFKQNFRELKNYRSAVISTLTSVGRPLLFTTLVLICGFSVFNFSVMDNFTDFGLLSAMAFLWALLSDFFLVPALLVLLRPLGQEDHEIQNPNVSVFSDKQLED</sequence>
<dbReference type="GO" id="GO:0005886">
    <property type="term" value="C:plasma membrane"/>
    <property type="evidence" value="ECO:0007669"/>
    <property type="project" value="UniProtKB-SubCell"/>
</dbReference>
<gene>
    <name evidence="8" type="ORF">A8L45_06535</name>
</gene>
<dbReference type="Pfam" id="PF03176">
    <property type="entry name" value="MMPL"/>
    <property type="match status" value="2"/>
</dbReference>
<dbReference type="STRING" id="1080227.A8L45_06535"/>
<dbReference type="Proteomes" id="UP000094936">
    <property type="component" value="Unassembled WGS sequence"/>
</dbReference>
<feature type="domain" description="SSD" evidence="7">
    <location>
        <begin position="255"/>
        <end position="377"/>
    </location>
</feature>
<accession>A0A1C3EMB9</accession>
<evidence type="ECO:0000256" key="5">
    <source>
        <dbReference type="ARBA" id="ARBA00023136"/>
    </source>
</evidence>
<dbReference type="Gene3D" id="1.20.1640.10">
    <property type="entry name" value="Multidrug efflux transporter AcrB transmembrane domain"/>
    <property type="match status" value="2"/>
</dbReference>
<evidence type="ECO:0000313" key="8">
    <source>
        <dbReference type="EMBL" id="ODA34376.1"/>
    </source>
</evidence>
<reference evidence="8 9" key="1">
    <citation type="submission" date="2016-05" db="EMBL/GenBank/DDBJ databases">
        <title>Genomic Taxonomy of the Vibrionaceae.</title>
        <authorList>
            <person name="Gomez-Gil B."/>
            <person name="Enciso-Ibarra J."/>
        </authorList>
    </citation>
    <scope>NUCLEOTIDE SEQUENCE [LARGE SCALE GENOMIC DNA]</scope>
    <source>
        <strain evidence="8 9">CAIM 1920</strain>
    </source>
</reference>
<dbReference type="EMBL" id="LYBM01000008">
    <property type="protein sequence ID" value="ODA34376.1"/>
    <property type="molecule type" value="Genomic_DNA"/>
</dbReference>
<keyword evidence="5 6" id="KW-0472">Membrane</keyword>
<feature type="transmembrane region" description="Helical" evidence="6">
    <location>
        <begin position="251"/>
        <end position="271"/>
    </location>
</feature>
<feature type="transmembrane region" description="Helical" evidence="6">
    <location>
        <begin position="278"/>
        <end position="300"/>
    </location>
</feature>
<evidence type="ECO:0000256" key="3">
    <source>
        <dbReference type="ARBA" id="ARBA00022692"/>
    </source>
</evidence>
<evidence type="ECO:0000256" key="4">
    <source>
        <dbReference type="ARBA" id="ARBA00022989"/>
    </source>
</evidence>
<feature type="transmembrane region" description="Helical" evidence="6">
    <location>
        <begin position="654"/>
        <end position="678"/>
    </location>
</feature>
<organism evidence="8 9">
    <name type="scientific">Veronia pacifica</name>
    <dbReference type="NCBI Taxonomy" id="1080227"/>
    <lineage>
        <taxon>Bacteria</taxon>
        <taxon>Pseudomonadati</taxon>
        <taxon>Pseudomonadota</taxon>
        <taxon>Gammaproteobacteria</taxon>
        <taxon>Vibrionales</taxon>
        <taxon>Vibrionaceae</taxon>
        <taxon>Veronia</taxon>
    </lineage>
</organism>
<comment type="subcellular location">
    <subcellularLocation>
        <location evidence="1">Cell membrane</location>
        <topology evidence="1">Multi-pass membrane protein</topology>
    </subcellularLocation>
</comment>
<feature type="transmembrane region" description="Helical" evidence="6">
    <location>
        <begin position="320"/>
        <end position="341"/>
    </location>
</feature>
<keyword evidence="2" id="KW-1003">Cell membrane</keyword>
<feature type="transmembrane region" description="Helical" evidence="6">
    <location>
        <begin position="713"/>
        <end position="732"/>
    </location>
</feature>
<protein>
    <recommendedName>
        <fullName evidence="7">SSD domain-containing protein</fullName>
    </recommendedName>
</protein>
<feature type="transmembrane region" description="Helical" evidence="6">
    <location>
        <begin position="229"/>
        <end position="245"/>
    </location>
</feature>
<evidence type="ECO:0000256" key="2">
    <source>
        <dbReference type="ARBA" id="ARBA00022475"/>
    </source>
</evidence>
<dbReference type="SUPFAM" id="SSF82866">
    <property type="entry name" value="Multidrug efflux transporter AcrB transmembrane domain"/>
    <property type="match status" value="2"/>
</dbReference>
<feature type="domain" description="SSD" evidence="7">
    <location>
        <begin position="636"/>
        <end position="763"/>
    </location>
</feature>
<evidence type="ECO:0000256" key="1">
    <source>
        <dbReference type="ARBA" id="ARBA00004651"/>
    </source>
</evidence>
<feature type="transmembrane region" description="Helical" evidence="6">
    <location>
        <begin position="353"/>
        <end position="375"/>
    </location>
</feature>
<dbReference type="PANTHER" id="PTHR33406:SF12">
    <property type="entry name" value="BLR2997 PROTEIN"/>
    <property type="match status" value="1"/>
</dbReference>
<proteinExistence type="predicted"/>
<evidence type="ECO:0000259" key="7">
    <source>
        <dbReference type="PROSITE" id="PS50156"/>
    </source>
</evidence>
<dbReference type="PANTHER" id="PTHR33406">
    <property type="entry name" value="MEMBRANE PROTEIN MJ1562-RELATED"/>
    <property type="match status" value="1"/>
</dbReference>
<dbReference type="OrthoDB" id="9803781at2"/>
<name>A0A1C3EMB9_9GAMM</name>
<dbReference type="InterPro" id="IPR004869">
    <property type="entry name" value="MMPL_dom"/>
</dbReference>
<dbReference type="InterPro" id="IPR000731">
    <property type="entry name" value="SSD"/>
</dbReference>
<feature type="transmembrane region" description="Helical" evidence="6">
    <location>
        <begin position="20"/>
        <end position="39"/>
    </location>
</feature>
<comment type="caution">
    <text evidence="8">The sequence shown here is derived from an EMBL/GenBank/DDBJ whole genome shotgun (WGS) entry which is preliminary data.</text>
</comment>
<feature type="transmembrane region" description="Helical" evidence="6">
    <location>
        <begin position="408"/>
        <end position="428"/>
    </location>
</feature>
<dbReference type="RefSeq" id="WP_068900441.1">
    <property type="nucleotide sequence ID" value="NZ_JBHUIF010000004.1"/>
</dbReference>
<dbReference type="InterPro" id="IPR050545">
    <property type="entry name" value="Mycobact_MmpL"/>
</dbReference>
<dbReference type="PROSITE" id="PS50156">
    <property type="entry name" value="SSD"/>
    <property type="match status" value="2"/>
</dbReference>
<keyword evidence="9" id="KW-1185">Reference proteome</keyword>
<keyword evidence="3 6" id="KW-0812">Transmembrane</keyword>